<feature type="transmembrane region" description="Helical" evidence="2">
    <location>
        <begin position="182"/>
        <end position="212"/>
    </location>
</feature>
<keyword evidence="1" id="KW-0175">Coiled coil</keyword>
<dbReference type="EMBL" id="CAJNOW010000162">
    <property type="protein sequence ID" value="CAF1257541.1"/>
    <property type="molecule type" value="Genomic_DNA"/>
</dbReference>
<evidence type="ECO:0000256" key="1">
    <source>
        <dbReference type="SAM" id="Coils"/>
    </source>
</evidence>
<dbReference type="Proteomes" id="UP000663834">
    <property type="component" value="Unassembled WGS sequence"/>
</dbReference>
<dbReference type="InterPro" id="IPR038330">
    <property type="entry name" value="TspO/MBR-related_sf"/>
</dbReference>
<dbReference type="PANTHER" id="PTHR33802:SF1">
    <property type="entry name" value="XK-RELATED PROTEIN"/>
    <property type="match status" value="1"/>
</dbReference>
<dbReference type="OrthoDB" id="5586934at2759"/>
<dbReference type="Gene3D" id="1.20.1260.100">
    <property type="entry name" value="TspO/MBR protein"/>
    <property type="match status" value="1"/>
</dbReference>
<keyword evidence="2" id="KW-0812">Transmembrane</keyword>
<accession>A0A815AIK3</accession>
<protein>
    <submittedName>
        <fullName evidence="3">Uncharacterized protein</fullName>
    </submittedName>
</protein>
<sequence length="361" mass="41994">MTAALVLVKTLPGNTTETHYRHDDGIIASIFVALLSFIFTCIINGLARRGSNKLFKKSTAQISDENPSEFTPASPTFSIWGLVYTWQLVFLVYSIVNIWRKTDDGFLYIHPYTLHAAIFILFIVNMFLNSFWLILWDRFKFGLSACVIYVMLTTIVGICVLDHIFLWQQRWDFIQLNISGDIWAMCFIALNGHAAYSAWLLVAASLNLTIWLKRKLLSRNNQQSIAYRELQQKLNFQSVEIESLKRQLASVELTIHAKDSEIIETREKIKTDYEKKFRSIQQDIDLNGELKQRVKQLENELKDQHFTDQNTIRELQSRLAELQTTLTHRDQEISRLKLEEEHRLQFLRSAIVDYIGTGTDH</sequence>
<reference evidence="3" key="1">
    <citation type="submission" date="2021-02" db="EMBL/GenBank/DDBJ databases">
        <authorList>
            <person name="Nowell W R."/>
        </authorList>
    </citation>
    <scope>NUCLEOTIDE SEQUENCE</scope>
</reference>
<dbReference type="AlphaFoldDB" id="A0A815AIK3"/>
<evidence type="ECO:0000313" key="4">
    <source>
        <dbReference type="Proteomes" id="UP000663834"/>
    </source>
</evidence>
<evidence type="ECO:0000313" key="3">
    <source>
        <dbReference type="EMBL" id="CAF1257541.1"/>
    </source>
</evidence>
<gene>
    <name evidence="3" type="ORF">KQP761_LOCUS2616</name>
</gene>
<feature type="transmembrane region" description="Helical" evidence="2">
    <location>
        <begin position="26"/>
        <end position="47"/>
    </location>
</feature>
<dbReference type="PANTHER" id="PTHR33802">
    <property type="entry name" value="SI:CH211-161H7.5-RELATED"/>
    <property type="match status" value="1"/>
</dbReference>
<keyword evidence="2" id="KW-1133">Transmembrane helix</keyword>
<comment type="caution">
    <text evidence="3">The sequence shown here is derived from an EMBL/GenBank/DDBJ whole genome shotgun (WGS) entry which is preliminary data.</text>
</comment>
<keyword evidence="2" id="KW-0472">Membrane</keyword>
<evidence type="ECO:0000256" key="2">
    <source>
        <dbReference type="SAM" id="Phobius"/>
    </source>
</evidence>
<feature type="transmembrane region" description="Helical" evidence="2">
    <location>
        <begin position="116"/>
        <end position="135"/>
    </location>
</feature>
<proteinExistence type="predicted"/>
<feature type="transmembrane region" description="Helical" evidence="2">
    <location>
        <begin position="77"/>
        <end position="96"/>
    </location>
</feature>
<name>A0A815AIK3_9BILA</name>
<feature type="coiled-coil region" evidence="1">
    <location>
        <begin position="213"/>
        <end position="332"/>
    </location>
</feature>
<organism evidence="3 4">
    <name type="scientific">Rotaria magnacalcarata</name>
    <dbReference type="NCBI Taxonomy" id="392030"/>
    <lineage>
        <taxon>Eukaryota</taxon>
        <taxon>Metazoa</taxon>
        <taxon>Spiralia</taxon>
        <taxon>Gnathifera</taxon>
        <taxon>Rotifera</taxon>
        <taxon>Eurotatoria</taxon>
        <taxon>Bdelloidea</taxon>
        <taxon>Philodinida</taxon>
        <taxon>Philodinidae</taxon>
        <taxon>Rotaria</taxon>
    </lineage>
</organism>
<feature type="transmembrane region" description="Helical" evidence="2">
    <location>
        <begin position="147"/>
        <end position="167"/>
    </location>
</feature>